<evidence type="ECO:0000256" key="2">
    <source>
        <dbReference type="SAM" id="Phobius"/>
    </source>
</evidence>
<dbReference type="EMBL" id="BNBO01000005">
    <property type="protein sequence ID" value="GHH64687.1"/>
    <property type="molecule type" value="Genomic_DNA"/>
</dbReference>
<keyword evidence="2" id="KW-0812">Transmembrane</keyword>
<sequence length="368" mass="36793">MGRSEPSGIGNARLEQLFDTLRSEVTTTVQPPVTAQWVRRAAARRRQRRRAVLGVGCAVAALALWGVRGLLPVPPEGSAGASAADRRIAAEIPMPGQESRTDFDLLLPTEDLPVAEGAYGPWLLKDESTVDGVAAGDGPAVGATSTPSGSPSAQADDAGRAATCLGRVAGSVGATSLSGRSYSDFGGYGAAAAEYVLAFPTAVEAGRAAERLRASMECGSAGVTALFCSTDVIAVQTWKRAQGPVEIEEITVQQAGTRLVALAVHRLADATTALPGGPKSQRESLVRPEFFTAADSLRVRLAAAAAAGDGSSPGTPPVATAGGLAGSPAGPASPEPAAATVEPTAAATTGTATGTATGGTDAAHCQGA</sequence>
<comment type="caution">
    <text evidence="3">The sequence shown here is derived from an EMBL/GenBank/DDBJ whole genome shotgun (WGS) entry which is preliminary data.</text>
</comment>
<evidence type="ECO:0000313" key="4">
    <source>
        <dbReference type="Proteomes" id="UP000617734"/>
    </source>
</evidence>
<reference evidence="3" key="1">
    <citation type="journal article" date="2014" name="Int. J. Syst. Evol. Microbiol.">
        <title>Complete genome sequence of Corynebacterium casei LMG S-19264T (=DSM 44701T), isolated from a smear-ripened cheese.</title>
        <authorList>
            <consortium name="US DOE Joint Genome Institute (JGI-PGF)"/>
            <person name="Walter F."/>
            <person name="Albersmeier A."/>
            <person name="Kalinowski J."/>
            <person name="Ruckert C."/>
        </authorList>
    </citation>
    <scope>NUCLEOTIDE SEQUENCE</scope>
    <source>
        <strain evidence="3">JCM 4646</strain>
    </source>
</reference>
<name>A0A919FG15_9ACTN</name>
<accession>A0A919FG15</accession>
<feature type="compositionally biased region" description="Polar residues" evidence="1">
    <location>
        <begin position="144"/>
        <end position="153"/>
    </location>
</feature>
<feature type="transmembrane region" description="Helical" evidence="2">
    <location>
        <begin position="51"/>
        <end position="71"/>
    </location>
</feature>
<feature type="region of interest" description="Disordered" evidence="1">
    <location>
        <begin position="134"/>
        <end position="157"/>
    </location>
</feature>
<feature type="compositionally biased region" description="Low complexity" evidence="1">
    <location>
        <begin position="319"/>
        <end position="368"/>
    </location>
</feature>
<protein>
    <submittedName>
        <fullName evidence="3">Uncharacterized protein</fullName>
    </submittedName>
</protein>
<feature type="compositionally biased region" description="Low complexity" evidence="1">
    <location>
        <begin position="134"/>
        <end position="143"/>
    </location>
</feature>
<dbReference type="Proteomes" id="UP000617734">
    <property type="component" value="Unassembled WGS sequence"/>
</dbReference>
<organism evidence="3 4">
    <name type="scientific">Kitasatospora indigofera</name>
    <dbReference type="NCBI Taxonomy" id="67307"/>
    <lineage>
        <taxon>Bacteria</taxon>
        <taxon>Bacillati</taxon>
        <taxon>Actinomycetota</taxon>
        <taxon>Actinomycetes</taxon>
        <taxon>Kitasatosporales</taxon>
        <taxon>Streptomycetaceae</taxon>
        <taxon>Kitasatospora</taxon>
    </lineage>
</organism>
<feature type="region of interest" description="Disordered" evidence="1">
    <location>
        <begin position="306"/>
        <end position="368"/>
    </location>
</feature>
<reference evidence="3" key="2">
    <citation type="submission" date="2020-09" db="EMBL/GenBank/DDBJ databases">
        <authorList>
            <person name="Sun Q."/>
            <person name="Ohkuma M."/>
        </authorList>
    </citation>
    <scope>NUCLEOTIDE SEQUENCE</scope>
    <source>
        <strain evidence="3">JCM 4646</strain>
    </source>
</reference>
<proteinExistence type="predicted"/>
<keyword evidence="2" id="KW-0472">Membrane</keyword>
<evidence type="ECO:0000313" key="3">
    <source>
        <dbReference type="EMBL" id="GHH64687.1"/>
    </source>
</evidence>
<gene>
    <name evidence="3" type="ORF">GCM10018781_16190</name>
</gene>
<keyword evidence="2" id="KW-1133">Transmembrane helix</keyword>
<keyword evidence="4" id="KW-1185">Reference proteome</keyword>
<dbReference type="AlphaFoldDB" id="A0A919FG15"/>
<evidence type="ECO:0000256" key="1">
    <source>
        <dbReference type="SAM" id="MobiDB-lite"/>
    </source>
</evidence>